<feature type="region of interest" description="Disordered" evidence="1">
    <location>
        <begin position="153"/>
        <end position="173"/>
    </location>
</feature>
<feature type="compositionally biased region" description="Polar residues" evidence="1">
    <location>
        <begin position="162"/>
        <end position="173"/>
    </location>
</feature>
<proteinExistence type="predicted"/>
<reference evidence="4" key="1">
    <citation type="submission" date="2016-10" db="EMBL/GenBank/DDBJ databases">
        <authorList>
            <person name="Varghese N."/>
            <person name="Submissions S."/>
        </authorList>
    </citation>
    <scope>NUCLEOTIDE SEQUENCE [LARGE SCALE GENOMIC DNA]</scope>
    <source>
        <strain evidence="4">CGMCC 1.10369</strain>
    </source>
</reference>
<dbReference type="InterPro" id="IPR003709">
    <property type="entry name" value="VanY-like_core_dom"/>
</dbReference>
<dbReference type="Pfam" id="PF02557">
    <property type="entry name" value="VanY"/>
    <property type="match status" value="1"/>
</dbReference>
<dbReference type="InterPro" id="IPR009045">
    <property type="entry name" value="Zn_M74/Hedgehog-like"/>
</dbReference>
<keyword evidence="4" id="KW-1185">Reference proteome</keyword>
<dbReference type="GO" id="GO:0006508">
    <property type="term" value="P:proteolysis"/>
    <property type="evidence" value="ECO:0007669"/>
    <property type="project" value="InterPro"/>
</dbReference>
<keyword evidence="3" id="KW-0378">Hydrolase</keyword>
<evidence type="ECO:0000313" key="4">
    <source>
        <dbReference type="Proteomes" id="UP000198778"/>
    </source>
</evidence>
<dbReference type="EMBL" id="FNIL01000005">
    <property type="protein sequence ID" value="SDN98483.1"/>
    <property type="molecule type" value="Genomic_DNA"/>
</dbReference>
<organism evidence="3 4">
    <name type="scientific">Alkalicoccus daliensis</name>
    <dbReference type="NCBI Taxonomy" id="745820"/>
    <lineage>
        <taxon>Bacteria</taxon>
        <taxon>Bacillati</taxon>
        <taxon>Bacillota</taxon>
        <taxon>Bacilli</taxon>
        <taxon>Bacillales</taxon>
        <taxon>Bacillaceae</taxon>
        <taxon>Alkalicoccus</taxon>
    </lineage>
</organism>
<dbReference type="STRING" id="745820.SAMN04488053_105103"/>
<name>A0A1H0FV07_9BACI</name>
<dbReference type="CDD" id="cd14852">
    <property type="entry name" value="LD-carboxypeptidase"/>
    <property type="match status" value="1"/>
</dbReference>
<evidence type="ECO:0000259" key="2">
    <source>
        <dbReference type="Pfam" id="PF02557"/>
    </source>
</evidence>
<keyword evidence="3" id="KW-0121">Carboxypeptidase</keyword>
<dbReference type="InterPro" id="IPR052179">
    <property type="entry name" value="DD-CPase-like"/>
</dbReference>
<protein>
    <submittedName>
        <fullName evidence="3">D-alanyl-D-alanine carboxypeptidase</fullName>
    </submittedName>
</protein>
<evidence type="ECO:0000256" key="1">
    <source>
        <dbReference type="SAM" id="MobiDB-lite"/>
    </source>
</evidence>
<dbReference type="Gene3D" id="3.30.1380.10">
    <property type="match status" value="1"/>
</dbReference>
<dbReference type="RefSeq" id="WP_090842826.1">
    <property type="nucleotide sequence ID" value="NZ_FNIL01000005.1"/>
</dbReference>
<dbReference type="OrthoDB" id="9792074at2"/>
<dbReference type="SUPFAM" id="SSF55166">
    <property type="entry name" value="Hedgehog/DD-peptidase"/>
    <property type="match status" value="1"/>
</dbReference>
<dbReference type="AlphaFoldDB" id="A0A1H0FV07"/>
<accession>A0A1H0FV07</accession>
<evidence type="ECO:0000313" key="3">
    <source>
        <dbReference type="EMBL" id="SDN98483.1"/>
    </source>
</evidence>
<feature type="domain" description="D-alanyl-D-alanine carboxypeptidase-like core" evidence="2">
    <location>
        <begin position="98"/>
        <end position="228"/>
    </location>
</feature>
<keyword evidence="3" id="KW-0645">Protease</keyword>
<dbReference type="PANTHER" id="PTHR34385:SF1">
    <property type="entry name" value="PEPTIDOGLYCAN L-ALANYL-D-GLUTAMATE ENDOPEPTIDASE CWLK"/>
    <property type="match status" value="1"/>
</dbReference>
<gene>
    <name evidence="3" type="ORF">SAMN04488053_105103</name>
</gene>
<dbReference type="InterPro" id="IPR058193">
    <property type="entry name" value="VanY/YodJ_core_dom"/>
</dbReference>
<dbReference type="GO" id="GO:0004180">
    <property type="term" value="F:carboxypeptidase activity"/>
    <property type="evidence" value="ECO:0007669"/>
    <property type="project" value="UniProtKB-KW"/>
</dbReference>
<dbReference type="Proteomes" id="UP000198778">
    <property type="component" value="Unassembled WGS sequence"/>
</dbReference>
<dbReference type="PANTHER" id="PTHR34385">
    <property type="entry name" value="D-ALANYL-D-ALANINE CARBOXYPEPTIDASE"/>
    <property type="match status" value="1"/>
</dbReference>
<sequence>MTFIFEVPEAHWASGEFQHLTAQLLMEQETDVQLLSPPDWQQLRLNAVFDQLQNPSLHSEVNNPEEITMLVNKERSLPADFSPEDLTVPEVHNFGEPEIREEAAAALEEMFAAAEEDGLQIIALSGYRSYDRQEEIFDNNVAEHGLERTLEFSARPGESEHQSGLSMDVSSPELSESGDYLSTKFGDTSEGEWIAEHASDYGYIIRYEEGKEDITGYQYEPWHLRYVGVENAQYIDEHDLTLEEFSLPVIY</sequence>